<sequence>MIGAYQFKGNSLGSSGLAPILFWSDIASKGSNAGSQRQYP</sequence>
<evidence type="ECO:0000313" key="1">
    <source>
        <dbReference type="EMBL" id="CAA9358302.1"/>
    </source>
</evidence>
<name>A0A6J4MF15_9CYAN</name>
<accession>A0A6J4MF15</accession>
<reference evidence="1" key="1">
    <citation type="submission" date="2020-02" db="EMBL/GenBank/DDBJ databases">
        <authorList>
            <person name="Meier V. D."/>
        </authorList>
    </citation>
    <scope>NUCLEOTIDE SEQUENCE</scope>
    <source>
        <strain evidence="1">AVDCRST_MAG84</strain>
    </source>
</reference>
<dbReference type="AlphaFoldDB" id="A0A6J4MF15"/>
<proteinExistence type="predicted"/>
<dbReference type="EMBL" id="CADCTZ010000642">
    <property type="protein sequence ID" value="CAA9358302.1"/>
    <property type="molecule type" value="Genomic_DNA"/>
</dbReference>
<protein>
    <submittedName>
        <fullName evidence="1">Uncharacterized protein</fullName>
    </submittedName>
</protein>
<organism evidence="1">
    <name type="scientific">uncultured Microcoleus sp</name>
    <dbReference type="NCBI Taxonomy" id="259945"/>
    <lineage>
        <taxon>Bacteria</taxon>
        <taxon>Bacillati</taxon>
        <taxon>Cyanobacteriota</taxon>
        <taxon>Cyanophyceae</taxon>
        <taxon>Oscillatoriophycideae</taxon>
        <taxon>Oscillatoriales</taxon>
        <taxon>Microcoleaceae</taxon>
        <taxon>Microcoleus</taxon>
        <taxon>environmental samples</taxon>
    </lineage>
</organism>
<gene>
    <name evidence="1" type="ORF">AVDCRST_MAG84-3286</name>
</gene>